<evidence type="ECO:0000256" key="1">
    <source>
        <dbReference type="ARBA" id="ARBA00004571"/>
    </source>
</evidence>
<feature type="transmembrane region" description="Helical" evidence="15">
    <location>
        <begin position="234"/>
        <end position="252"/>
    </location>
</feature>
<keyword evidence="5" id="KW-0762">Sugar transport</keyword>
<dbReference type="PANTHER" id="PTHR33619:SF3">
    <property type="entry name" value="POLYSACCHARIDE EXPORT PROTEIN GFCE-RELATED"/>
    <property type="match status" value="1"/>
</dbReference>
<evidence type="ECO:0000256" key="13">
    <source>
        <dbReference type="ARBA" id="ARBA00023237"/>
    </source>
</evidence>
<dbReference type="Gene3D" id="3.30.1950.10">
    <property type="entry name" value="wza like domain"/>
    <property type="match status" value="1"/>
</dbReference>
<keyword evidence="9" id="KW-0406">Ion transport</keyword>
<dbReference type="InterPro" id="IPR003715">
    <property type="entry name" value="Poly_export_N"/>
</dbReference>
<keyword evidence="7" id="KW-0732">Signal</keyword>
<evidence type="ECO:0000259" key="17">
    <source>
        <dbReference type="Pfam" id="PF22461"/>
    </source>
</evidence>
<dbReference type="EMBL" id="JBDKWZ010000010">
    <property type="protein sequence ID" value="MEN7549771.1"/>
    <property type="molecule type" value="Genomic_DNA"/>
</dbReference>
<evidence type="ECO:0000256" key="12">
    <source>
        <dbReference type="ARBA" id="ARBA00023139"/>
    </source>
</evidence>
<dbReference type="GO" id="GO:0006811">
    <property type="term" value="P:monoatomic ion transport"/>
    <property type="evidence" value="ECO:0007669"/>
    <property type="project" value="UniProtKB-KW"/>
</dbReference>
<keyword evidence="11 15" id="KW-0472">Membrane</keyword>
<evidence type="ECO:0000256" key="14">
    <source>
        <dbReference type="ARBA" id="ARBA00023288"/>
    </source>
</evidence>
<evidence type="ECO:0000256" key="3">
    <source>
        <dbReference type="ARBA" id="ARBA00022448"/>
    </source>
</evidence>
<keyword evidence="4" id="KW-1134">Transmembrane beta strand</keyword>
<dbReference type="GO" id="GO:0046930">
    <property type="term" value="C:pore complex"/>
    <property type="evidence" value="ECO:0007669"/>
    <property type="project" value="UniProtKB-KW"/>
</dbReference>
<comment type="caution">
    <text evidence="18">The sequence shown here is derived from an EMBL/GenBank/DDBJ whole genome shotgun (WGS) entry which is preliminary data.</text>
</comment>
<feature type="domain" description="Polysaccharide export protein N-terminal" evidence="16">
    <location>
        <begin position="50"/>
        <end position="137"/>
    </location>
</feature>
<keyword evidence="6 15" id="KW-0812">Transmembrane</keyword>
<evidence type="ECO:0000256" key="7">
    <source>
        <dbReference type="ARBA" id="ARBA00022729"/>
    </source>
</evidence>
<protein>
    <submittedName>
        <fullName evidence="18">Polysaccharide biosynthesis/export family protein</fullName>
    </submittedName>
</protein>
<evidence type="ECO:0000256" key="15">
    <source>
        <dbReference type="SAM" id="Phobius"/>
    </source>
</evidence>
<feature type="domain" description="SLBB" evidence="17">
    <location>
        <begin position="142"/>
        <end position="220"/>
    </location>
</feature>
<dbReference type="PANTHER" id="PTHR33619">
    <property type="entry name" value="POLYSACCHARIDE EXPORT PROTEIN GFCE-RELATED"/>
    <property type="match status" value="1"/>
</dbReference>
<keyword evidence="15" id="KW-1133">Transmembrane helix</keyword>
<evidence type="ECO:0000256" key="9">
    <source>
        <dbReference type="ARBA" id="ARBA00023065"/>
    </source>
</evidence>
<evidence type="ECO:0000256" key="10">
    <source>
        <dbReference type="ARBA" id="ARBA00023114"/>
    </source>
</evidence>
<name>A0AAW9SGE2_9BACT</name>
<proteinExistence type="inferred from homology"/>
<evidence type="ECO:0000256" key="5">
    <source>
        <dbReference type="ARBA" id="ARBA00022597"/>
    </source>
</evidence>
<dbReference type="PROSITE" id="PS51257">
    <property type="entry name" value="PROKAR_LIPOPROTEIN"/>
    <property type="match status" value="1"/>
</dbReference>
<dbReference type="AlphaFoldDB" id="A0AAW9SGE2"/>
<dbReference type="GO" id="GO:0015159">
    <property type="term" value="F:polysaccharide transmembrane transporter activity"/>
    <property type="evidence" value="ECO:0007669"/>
    <property type="project" value="InterPro"/>
</dbReference>
<evidence type="ECO:0000256" key="6">
    <source>
        <dbReference type="ARBA" id="ARBA00022692"/>
    </source>
</evidence>
<dbReference type="InterPro" id="IPR049712">
    <property type="entry name" value="Poly_export"/>
</dbReference>
<dbReference type="GO" id="GO:0009279">
    <property type="term" value="C:cell outer membrane"/>
    <property type="evidence" value="ECO:0007669"/>
    <property type="project" value="UniProtKB-SubCell"/>
</dbReference>
<dbReference type="Gene3D" id="3.10.560.10">
    <property type="entry name" value="Outer membrane lipoprotein wza domain like"/>
    <property type="match status" value="1"/>
</dbReference>
<keyword evidence="12" id="KW-0564">Palmitate</keyword>
<keyword evidence="8" id="KW-0625">Polysaccharide transport</keyword>
<evidence type="ECO:0000259" key="16">
    <source>
        <dbReference type="Pfam" id="PF02563"/>
    </source>
</evidence>
<evidence type="ECO:0000256" key="2">
    <source>
        <dbReference type="ARBA" id="ARBA00009450"/>
    </source>
</evidence>
<evidence type="ECO:0000256" key="4">
    <source>
        <dbReference type="ARBA" id="ARBA00022452"/>
    </source>
</evidence>
<comment type="similarity">
    <text evidence="2">Belongs to the BexD/CtrA/VexA family.</text>
</comment>
<evidence type="ECO:0000256" key="11">
    <source>
        <dbReference type="ARBA" id="ARBA00023136"/>
    </source>
</evidence>
<evidence type="ECO:0000313" key="19">
    <source>
        <dbReference type="Proteomes" id="UP001403385"/>
    </source>
</evidence>
<evidence type="ECO:0000256" key="8">
    <source>
        <dbReference type="ARBA" id="ARBA00023047"/>
    </source>
</evidence>
<organism evidence="18 19">
    <name type="scientific">Rapidithrix thailandica</name>
    <dbReference type="NCBI Taxonomy" id="413964"/>
    <lineage>
        <taxon>Bacteria</taxon>
        <taxon>Pseudomonadati</taxon>
        <taxon>Bacteroidota</taxon>
        <taxon>Cytophagia</taxon>
        <taxon>Cytophagales</taxon>
        <taxon>Flammeovirgaceae</taxon>
        <taxon>Rapidithrix</taxon>
    </lineage>
</organism>
<dbReference type="GO" id="GO:0015288">
    <property type="term" value="F:porin activity"/>
    <property type="evidence" value="ECO:0007669"/>
    <property type="project" value="UniProtKB-KW"/>
</dbReference>
<comment type="subcellular location">
    <subcellularLocation>
        <location evidence="1">Cell outer membrane</location>
        <topology evidence="1">Multi-pass membrane protein</topology>
    </subcellularLocation>
</comment>
<keyword evidence="3" id="KW-0813">Transport</keyword>
<keyword evidence="10" id="KW-0626">Porin</keyword>
<dbReference type="Proteomes" id="UP001403385">
    <property type="component" value="Unassembled WGS sequence"/>
</dbReference>
<reference evidence="18 19" key="1">
    <citation type="submission" date="2024-04" db="EMBL/GenBank/DDBJ databases">
        <title>Novel genus in family Flammeovirgaceae.</title>
        <authorList>
            <person name="Nguyen T.H."/>
            <person name="Vuong T.Q."/>
            <person name="Le H."/>
            <person name="Kim S.-G."/>
        </authorList>
    </citation>
    <scope>NUCLEOTIDE SEQUENCE [LARGE SCALE GENOMIC DNA]</scope>
    <source>
        <strain evidence="18 19">JCM 23209</strain>
    </source>
</reference>
<sequence length="257" mass="28355">MHNYLYKGIMLMNLALLTFSCVPNKKIIYLQGDGVDGYNDPTIQYATRYAEYILKKDDVIGVNVFSTTEDELNFFTTRGGGESTRGLEFTINEDGEVELPVVGFVKVAGLNIAESQNVIKEALSKGFLENPVVQVTLLSFNFTVLGEVNGEGTFTAPTPKISVLEALSMAGGLQKYADRSNIKIVRNENDKLNVHTIDVLNDDFLSSDFYYLKTKDVIIVSPLKSRNFQEGRSSLAFVISIVNLVAVMAIAVNNLSK</sequence>
<gene>
    <name evidence="18" type="ORF">AAG747_17740</name>
</gene>
<evidence type="ECO:0000313" key="18">
    <source>
        <dbReference type="EMBL" id="MEN7549771.1"/>
    </source>
</evidence>
<accession>A0AAW9SGE2</accession>
<keyword evidence="13" id="KW-0998">Cell outer membrane</keyword>
<dbReference type="Pfam" id="PF22461">
    <property type="entry name" value="SLBB_2"/>
    <property type="match status" value="1"/>
</dbReference>
<keyword evidence="19" id="KW-1185">Reference proteome</keyword>
<dbReference type="Pfam" id="PF02563">
    <property type="entry name" value="Poly_export"/>
    <property type="match status" value="1"/>
</dbReference>
<dbReference type="RefSeq" id="WP_346822549.1">
    <property type="nucleotide sequence ID" value="NZ_JBDKWZ010000010.1"/>
</dbReference>
<dbReference type="InterPro" id="IPR054765">
    <property type="entry name" value="SLBB_dom"/>
</dbReference>
<keyword evidence="14" id="KW-0449">Lipoprotein</keyword>